<dbReference type="PANTHER" id="PTHR31987">
    <property type="entry name" value="GLUTAMINASE A-RELATED"/>
    <property type="match status" value="1"/>
</dbReference>
<dbReference type="Pfam" id="PF17168">
    <property type="entry name" value="DUF5127"/>
    <property type="match status" value="1"/>
</dbReference>
<sequence>MKAINSFQQALEGKKEAGKGTFTPIAPPSLPLAVKGPYISAWLPTGGNLNATPPNAAGNGGLLAGQDPAFWTTGYGANGDYRLGWHGLIRVDNTTYQWMGNAFGTTIAKGPNAEQLSAEYTATRTIFKFNANGVLFTVTFMTPVWPNDLVRQSIPLSYLHVEIDSKSAQNHYVQLYADIDERWVTAHVEEFETYPYHQEFKDLKGVARYYLSRDKPQVYTEFRQRAEWGQVTWAARDRPAIYARNNNNVVTQKEFLDTGILTNTRDRVAGDNNAFAYAVDFDSHQGNWDALFAIGQFRDPYVNYIRAKNPGTNSTSSYQEDRYGLWAANFTMDEATTFFIDDFENAQKQCIKLDEQVASDSKAVVGGGDTGDHYAAITTLSVRQSLATLELTISKDKKGNYNANDTLIFLKEISSNGDMSTVDVFFPQFPLLTYLNPEFLRLVMLPIFEYTESGLYPNKWCVHDLGVYPNAFGHNDGNDEPMQVEESGNMILMTLHWAQLVGKKVAVPFLRKHYRIMRQWAEFLIEDSLIPSSQLSTDDFAGVLANQTNLAIKGIEGIAAMGVIAEWIGETKNATNYRNISTEYVKKWQKLAVDKKKTHLKLAYQDDKSWGTLYNLIGDRILNLQLVPKSVYDLQDKYYPTVAQKYGVPLDSRHNWTKSDWEMWASSIATSDKTRNLFIDRLFNFYSDAQTDAPMTDLYESTTGDFPKQPFDPLIYFIARPVVGGHFMHLAIQKADKANKISSSNPYKYGPKSNDVLGGGANVTGTDLALSQDELFKKESAKPKPNDAAVQAKLKHWDEHKNDAPPSSPPSKQKVLDAHKTKQRASLSQQLFSVPRSGEDCEGVACWEPLKAMGFKKKHSKGPDE</sequence>
<dbReference type="GeneID" id="37026121"/>
<feature type="domain" description="Glutaminase A central" evidence="2">
    <location>
        <begin position="371"/>
        <end position="730"/>
    </location>
</feature>
<evidence type="ECO:0000313" key="5">
    <source>
        <dbReference type="Proteomes" id="UP000245884"/>
    </source>
</evidence>
<keyword evidence="5" id="KW-1185">Reference proteome</keyword>
<dbReference type="Proteomes" id="UP000245884">
    <property type="component" value="Unassembled WGS sequence"/>
</dbReference>
<accession>A0A316UXH7</accession>
<name>A0A316UXH7_9BASI</name>
<dbReference type="AlphaFoldDB" id="A0A316UXH7"/>
<dbReference type="InterPro" id="IPR032514">
    <property type="entry name" value="GtaA_central"/>
</dbReference>
<dbReference type="InterPro" id="IPR033433">
    <property type="entry name" value="GtaA_N"/>
</dbReference>
<reference evidence="4 5" key="1">
    <citation type="journal article" date="2018" name="Mol. Biol. Evol.">
        <title>Broad Genomic Sampling Reveals a Smut Pathogenic Ancestry of the Fungal Clade Ustilaginomycotina.</title>
        <authorList>
            <person name="Kijpornyongpan T."/>
            <person name="Mondo S.J."/>
            <person name="Barry K."/>
            <person name="Sandor L."/>
            <person name="Lee J."/>
            <person name="Lipzen A."/>
            <person name="Pangilinan J."/>
            <person name="LaButti K."/>
            <person name="Hainaut M."/>
            <person name="Henrissat B."/>
            <person name="Grigoriev I.V."/>
            <person name="Spatafora J.W."/>
            <person name="Aime M.C."/>
        </authorList>
    </citation>
    <scope>NUCLEOTIDE SEQUENCE [LARGE SCALE GENOMIC DNA]</scope>
    <source>
        <strain evidence="4 5">MCA 5214</strain>
    </source>
</reference>
<dbReference type="RefSeq" id="XP_025364306.1">
    <property type="nucleotide sequence ID" value="XM_025504298.1"/>
</dbReference>
<dbReference type="Pfam" id="PF16335">
    <property type="entry name" value="GtaA_6_Hairpin"/>
    <property type="match status" value="1"/>
</dbReference>
<evidence type="ECO:0000259" key="3">
    <source>
        <dbReference type="Pfam" id="PF17168"/>
    </source>
</evidence>
<evidence type="ECO:0000313" key="4">
    <source>
        <dbReference type="EMBL" id="PWN29694.1"/>
    </source>
</evidence>
<dbReference type="InterPro" id="IPR052743">
    <property type="entry name" value="Glutaminase_GtaA"/>
</dbReference>
<organism evidence="4 5">
    <name type="scientific">Jaminaea rosea</name>
    <dbReference type="NCBI Taxonomy" id="1569628"/>
    <lineage>
        <taxon>Eukaryota</taxon>
        <taxon>Fungi</taxon>
        <taxon>Dikarya</taxon>
        <taxon>Basidiomycota</taxon>
        <taxon>Ustilaginomycotina</taxon>
        <taxon>Exobasidiomycetes</taxon>
        <taxon>Microstromatales</taxon>
        <taxon>Microstromatales incertae sedis</taxon>
        <taxon>Jaminaea</taxon>
    </lineage>
</organism>
<evidence type="ECO:0000256" key="1">
    <source>
        <dbReference type="SAM" id="MobiDB-lite"/>
    </source>
</evidence>
<gene>
    <name evidence="4" type="ORF">BDZ90DRAFT_217038</name>
</gene>
<protein>
    <submittedName>
        <fullName evidence="4">DUF1793-domain-containing protein</fullName>
    </submittedName>
</protein>
<evidence type="ECO:0000259" key="2">
    <source>
        <dbReference type="Pfam" id="PF16335"/>
    </source>
</evidence>
<feature type="region of interest" description="Disordered" evidence="1">
    <location>
        <begin position="799"/>
        <end position="830"/>
    </location>
</feature>
<dbReference type="OrthoDB" id="3918848at2759"/>
<dbReference type="EMBL" id="KZ819663">
    <property type="protein sequence ID" value="PWN29694.1"/>
    <property type="molecule type" value="Genomic_DNA"/>
</dbReference>
<feature type="domain" description="Glutaminase A N-terminal" evidence="3">
    <location>
        <begin position="123"/>
        <end position="360"/>
    </location>
</feature>
<proteinExistence type="predicted"/>
<dbReference type="STRING" id="1569628.A0A316UXH7"/>
<dbReference type="PANTHER" id="PTHR31987:SF1">
    <property type="entry name" value="GLUTAMINASE A"/>
    <property type="match status" value="1"/>
</dbReference>